<dbReference type="PRINTS" id="PR00111">
    <property type="entry name" value="ABHYDROLASE"/>
</dbReference>
<dbReference type="Proteomes" id="UP000036932">
    <property type="component" value="Unassembled WGS sequence"/>
</dbReference>
<protein>
    <submittedName>
        <fullName evidence="3">Alpha/beta hydrolase</fullName>
    </submittedName>
</protein>
<dbReference type="GO" id="GO:0016020">
    <property type="term" value="C:membrane"/>
    <property type="evidence" value="ECO:0007669"/>
    <property type="project" value="TreeGrafter"/>
</dbReference>
<keyword evidence="4" id="KW-1185">Reference proteome</keyword>
<organism evidence="3 4">
    <name type="scientific">Paenibacillus solani</name>
    <dbReference type="NCBI Taxonomy" id="1705565"/>
    <lineage>
        <taxon>Bacteria</taxon>
        <taxon>Bacillati</taxon>
        <taxon>Bacillota</taxon>
        <taxon>Bacilli</taxon>
        <taxon>Bacillales</taxon>
        <taxon>Paenibacillaceae</taxon>
        <taxon>Paenibacillus</taxon>
    </lineage>
</organism>
<evidence type="ECO:0000259" key="2">
    <source>
        <dbReference type="Pfam" id="PF00561"/>
    </source>
</evidence>
<dbReference type="GO" id="GO:0016787">
    <property type="term" value="F:hydrolase activity"/>
    <property type="evidence" value="ECO:0007669"/>
    <property type="project" value="UniProtKB-KW"/>
</dbReference>
<name>A0A0M1P801_9BACL</name>
<dbReference type="EMBL" id="LIUT01000001">
    <property type="protein sequence ID" value="KOR90164.1"/>
    <property type="molecule type" value="Genomic_DNA"/>
</dbReference>
<dbReference type="OrthoDB" id="5513277at2"/>
<proteinExistence type="predicted"/>
<feature type="domain" description="AB hydrolase-1" evidence="2">
    <location>
        <begin position="51"/>
        <end position="277"/>
    </location>
</feature>
<dbReference type="PATRIC" id="fig|1705565.3.peg.4868"/>
<keyword evidence="1 3" id="KW-0378">Hydrolase</keyword>
<dbReference type="InterPro" id="IPR050266">
    <property type="entry name" value="AB_hydrolase_sf"/>
</dbReference>
<dbReference type="AlphaFoldDB" id="A0A0M1P801"/>
<accession>A0A0M1P801</accession>
<dbReference type="InterPro" id="IPR029058">
    <property type="entry name" value="AB_hydrolase_fold"/>
</dbReference>
<dbReference type="RefSeq" id="WP_054403110.1">
    <property type="nucleotide sequence ID" value="NZ_LIUT01000001.1"/>
</dbReference>
<dbReference type="PANTHER" id="PTHR43798">
    <property type="entry name" value="MONOACYLGLYCEROL LIPASE"/>
    <property type="match status" value="1"/>
</dbReference>
<dbReference type="Pfam" id="PF00561">
    <property type="entry name" value="Abhydrolase_1"/>
    <property type="match status" value="1"/>
</dbReference>
<evidence type="ECO:0000313" key="4">
    <source>
        <dbReference type="Proteomes" id="UP000036932"/>
    </source>
</evidence>
<comment type="caution">
    <text evidence="3">The sequence shown here is derived from an EMBL/GenBank/DDBJ whole genome shotgun (WGS) entry which is preliminary data.</text>
</comment>
<dbReference type="InterPro" id="IPR000073">
    <property type="entry name" value="AB_hydrolase_1"/>
</dbReference>
<evidence type="ECO:0000313" key="3">
    <source>
        <dbReference type="EMBL" id="KOR90164.1"/>
    </source>
</evidence>
<sequence>MKRYKTEDGQKLIYESYDRLLADWNVEHVPQMIPTTYGDTHIITAGSPDQPPLLLLHGTGDNAAMMWIYNMEELSRSFYVIAVDNIGGSGKSEPNDKYFGDFDRAKWLDEILGAMNIESTYITGVSYGAALAQYYAIARPDRVRKLVCMAGGISGSQFEVMGKMMKAFMPEALFPSERNTRKLLRKLCGTRTDVFESKPDLMQHWYYLLKYFNNRSMMKHTVTIHSPAEIQSIRSKTLFVIGDHDLLSYYPKSLARLKSNGMLYRIVKGAGHAINHEIPEVVHEEIIGFCKEA</sequence>
<dbReference type="SUPFAM" id="SSF53474">
    <property type="entry name" value="alpha/beta-Hydrolases"/>
    <property type="match status" value="1"/>
</dbReference>
<evidence type="ECO:0000256" key="1">
    <source>
        <dbReference type="ARBA" id="ARBA00022801"/>
    </source>
</evidence>
<dbReference type="Gene3D" id="3.40.50.1820">
    <property type="entry name" value="alpha/beta hydrolase"/>
    <property type="match status" value="1"/>
</dbReference>
<dbReference type="PANTHER" id="PTHR43798:SF31">
    <property type="entry name" value="AB HYDROLASE SUPERFAMILY PROTEIN YCLE"/>
    <property type="match status" value="1"/>
</dbReference>
<reference evidence="4" key="1">
    <citation type="submission" date="2015-08" db="EMBL/GenBank/DDBJ databases">
        <title>Genome sequencing project for genomic taxonomy and phylogenomics of Bacillus-like bacteria.</title>
        <authorList>
            <person name="Liu B."/>
            <person name="Wang J."/>
            <person name="Zhu Y."/>
            <person name="Liu G."/>
            <person name="Chen Q."/>
            <person name="Chen Z."/>
            <person name="Lan J."/>
            <person name="Che J."/>
            <person name="Ge C."/>
            <person name="Shi H."/>
            <person name="Pan Z."/>
            <person name="Liu X."/>
        </authorList>
    </citation>
    <scope>NUCLEOTIDE SEQUENCE [LARGE SCALE GENOMIC DNA]</scope>
    <source>
        <strain evidence="4">FJAT-22460</strain>
    </source>
</reference>
<gene>
    <name evidence="3" type="ORF">AM231_14150</name>
</gene>